<gene>
    <name evidence="2" type="ORF">ACFOMD_15250</name>
</gene>
<reference evidence="3" key="1">
    <citation type="journal article" date="2019" name="Int. J. Syst. Evol. Microbiol.">
        <title>The Global Catalogue of Microorganisms (GCM) 10K type strain sequencing project: providing services to taxonomists for standard genome sequencing and annotation.</title>
        <authorList>
            <consortium name="The Broad Institute Genomics Platform"/>
            <consortium name="The Broad Institute Genome Sequencing Center for Infectious Disease"/>
            <person name="Wu L."/>
            <person name="Ma J."/>
        </authorList>
    </citation>
    <scope>NUCLEOTIDE SEQUENCE [LARGE SCALE GENOMIC DNA]</scope>
    <source>
        <strain evidence="3">KCTC 42644</strain>
    </source>
</reference>
<evidence type="ECO:0000256" key="1">
    <source>
        <dbReference type="SAM" id="Coils"/>
    </source>
</evidence>
<accession>A0ABV7XDD5</accession>
<organism evidence="2 3">
    <name type="scientific">Sphingoaurantiacus capsulatus</name>
    <dbReference type="NCBI Taxonomy" id="1771310"/>
    <lineage>
        <taxon>Bacteria</taxon>
        <taxon>Pseudomonadati</taxon>
        <taxon>Pseudomonadota</taxon>
        <taxon>Alphaproteobacteria</taxon>
        <taxon>Sphingomonadales</taxon>
        <taxon>Sphingosinicellaceae</taxon>
        <taxon>Sphingoaurantiacus</taxon>
    </lineage>
</organism>
<evidence type="ECO:0000313" key="2">
    <source>
        <dbReference type="EMBL" id="MFC3713931.1"/>
    </source>
</evidence>
<evidence type="ECO:0000313" key="3">
    <source>
        <dbReference type="Proteomes" id="UP001595615"/>
    </source>
</evidence>
<dbReference type="Proteomes" id="UP001595615">
    <property type="component" value="Unassembled WGS sequence"/>
</dbReference>
<protein>
    <recommendedName>
        <fullName evidence="4">DUF4164 family protein</fullName>
    </recommendedName>
</protein>
<proteinExistence type="predicted"/>
<evidence type="ECO:0008006" key="4">
    <source>
        <dbReference type="Google" id="ProtNLM"/>
    </source>
</evidence>
<name>A0ABV7XDD5_9SPHN</name>
<dbReference type="EMBL" id="JBHRXV010000011">
    <property type="protein sequence ID" value="MFC3713931.1"/>
    <property type="molecule type" value="Genomic_DNA"/>
</dbReference>
<comment type="caution">
    <text evidence="2">The sequence shown here is derived from an EMBL/GenBank/DDBJ whole genome shotgun (WGS) entry which is preliminary data.</text>
</comment>
<dbReference type="RefSeq" id="WP_380862896.1">
    <property type="nucleotide sequence ID" value="NZ_JBHRXV010000011.1"/>
</dbReference>
<keyword evidence="3" id="KW-1185">Reference proteome</keyword>
<sequence length="65" mass="7051">MAEDTSANAALERLERAFARVEAAAHRLRQAPASAELEARHQRLQAEVKTALDGIDRLIAAADGR</sequence>
<keyword evidence="1" id="KW-0175">Coiled coil</keyword>
<feature type="coiled-coil region" evidence="1">
    <location>
        <begin position="11"/>
        <end position="54"/>
    </location>
</feature>